<dbReference type="Proteomes" id="UP000614915">
    <property type="component" value="Unassembled WGS sequence"/>
</dbReference>
<feature type="domain" description="OmpR/PhoB-type" evidence="5">
    <location>
        <begin position="148"/>
        <end position="243"/>
    </location>
</feature>
<sequence>MLTEPLTRACDGMAGQAELGERENVRVLVADDERLLADTVAEGLRRLSMAVDVCYDGVGALERVGVNRYDVAVLDRDMPGHTGDEVCRSITDSQVGTRVLLLTAAAGIRDRVEGLGLGADDYLTKPFAFAELVARVQALGRRSTPALPPVLAQDGLALDVGRHVATRDGRPLALSPKEFAVLHVLLRADGQVVSAEELLEQAWDEFADPFTNAVRVTVMTLRKKLGDPAIIHTVPKAGYRIGGTA</sequence>
<dbReference type="Gene3D" id="1.10.10.10">
    <property type="entry name" value="Winged helix-like DNA-binding domain superfamily/Winged helix DNA-binding domain"/>
    <property type="match status" value="1"/>
</dbReference>
<protein>
    <submittedName>
        <fullName evidence="6">DNA-binding response OmpR family regulator</fullName>
    </submittedName>
</protein>
<evidence type="ECO:0000256" key="1">
    <source>
        <dbReference type="ARBA" id="ARBA00023125"/>
    </source>
</evidence>
<dbReference type="GO" id="GO:0003677">
    <property type="term" value="F:DNA binding"/>
    <property type="evidence" value="ECO:0007669"/>
    <property type="project" value="UniProtKB-KW"/>
</dbReference>
<dbReference type="Pfam" id="PF00486">
    <property type="entry name" value="Trans_reg_C"/>
    <property type="match status" value="1"/>
</dbReference>
<gene>
    <name evidence="6" type="ORF">IW248_004082</name>
</gene>
<evidence type="ECO:0000256" key="3">
    <source>
        <dbReference type="PROSITE-ProRule" id="PRU01091"/>
    </source>
</evidence>
<dbReference type="SMART" id="SM00862">
    <property type="entry name" value="Trans_reg_C"/>
    <property type="match status" value="1"/>
</dbReference>
<dbReference type="InterPro" id="IPR001789">
    <property type="entry name" value="Sig_transdc_resp-reg_receiver"/>
</dbReference>
<feature type="modified residue" description="4-aspartylphosphate" evidence="2">
    <location>
        <position position="75"/>
    </location>
</feature>
<accession>A0ABS0JL82</accession>
<organism evidence="6 7">
    <name type="scientific">Micromonospora ureilytica</name>
    <dbReference type="NCBI Taxonomy" id="709868"/>
    <lineage>
        <taxon>Bacteria</taxon>
        <taxon>Bacillati</taxon>
        <taxon>Actinomycetota</taxon>
        <taxon>Actinomycetes</taxon>
        <taxon>Micromonosporales</taxon>
        <taxon>Micromonosporaceae</taxon>
        <taxon>Micromonospora</taxon>
    </lineage>
</organism>
<dbReference type="PANTHER" id="PTHR48111:SF36">
    <property type="entry name" value="TRANSCRIPTIONAL REGULATORY PROTEIN CUTR"/>
    <property type="match status" value="1"/>
</dbReference>
<dbReference type="Pfam" id="PF00072">
    <property type="entry name" value="Response_reg"/>
    <property type="match status" value="1"/>
</dbReference>
<proteinExistence type="predicted"/>
<name>A0ABS0JL82_9ACTN</name>
<evidence type="ECO:0000256" key="2">
    <source>
        <dbReference type="PROSITE-ProRule" id="PRU00169"/>
    </source>
</evidence>
<keyword evidence="2" id="KW-0597">Phosphoprotein</keyword>
<reference evidence="6 7" key="1">
    <citation type="submission" date="2020-11" db="EMBL/GenBank/DDBJ databases">
        <title>Sequencing the genomes of 1000 actinobacteria strains.</title>
        <authorList>
            <person name="Klenk H.-P."/>
        </authorList>
    </citation>
    <scope>NUCLEOTIDE SEQUENCE [LARGE SCALE GENOMIC DNA]</scope>
    <source>
        <strain evidence="6 7">DSM 101692</strain>
    </source>
</reference>
<feature type="domain" description="Response regulatory" evidence="4">
    <location>
        <begin position="26"/>
        <end position="140"/>
    </location>
</feature>
<dbReference type="EMBL" id="JADOTX010000001">
    <property type="protein sequence ID" value="MBG6067795.1"/>
    <property type="molecule type" value="Genomic_DNA"/>
</dbReference>
<dbReference type="InterPro" id="IPR001867">
    <property type="entry name" value="OmpR/PhoB-type_DNA-bd"/>
</dbReference>
<keyword evidence="7" id="KW-1185">Reference proteome</keyword>
<dbReference type="Gene3D" id="6.10.250.690">
    <property type="match status" value="1"/>
</dbReference>
<comment type="caution">
    <text evidence="6">The sequence shown here is derived from an EMBL/GenBank/DDBJ whole genome shotgun (WGS) entry which is preliminary data.</text>
</comment>
<dbReference type="PROSITE" id="PS51755">
    <property type="entry name" value="OMPR_PHOB"/>
    <property type="match status" value="1"/>
</dbReference>
<dbReference type="PANTHER" id="PTHR48111">
    <property type="entry name" value="REGULATOR OF RPOS"/>
    <property type="match status" value="1"/>
</dbReference>
<evidence type="ECO:0000259" key="4">
    <source>
        <dbReference type="PROSITE" id="PS50110"/>
    </source>
</evidence>
<evidence type="ECO:0000313" key="7">
    <source>
        <dbReference type="Proteomes" id="UP000614915"/>
    </source>
</evidence>
<evidence type="ECO:0000259" key="5">
    <source>
        <dbReference type="PROSITE" id="PS51755"/>
    </source>
</evidence>
<evidence type="ECO:0000313" key="6">
    <source>
        <dbReference type="EMBL" id="MBG6067795.1"/>
    </source>
</evidence>
<dbReference type="InterPro" id="IPR036388">
    <property type="entry name" value="WH-like_DNA-bd_sf"/>
</dbReference>
<dbReference type="SMART" id="SM00448">
    <property type="entry name" value="REC"/>
    <property type="match status" value="1"/>
</dbReference>
<dbReference type="Gene3D" id="3.40.50.2300">
    <property type="match status" value="1"/>
</dbReference>
<keyword evidence="1 3" id="KW-0238">DNA-binding</keyword>
<dbReference type="PROSITE" id="PS50110">
    <property type="entry name" value="RESPONSE_REGULATORY"/>
    <property type="match status" value="1"/>
</dbReference>
<dbReference type="SUPFAM" id="SSF52172">
    <property type="entry name" value="CheY-like"/>
    <property type="match status" value="1"/>
</dbReference>
<feature type="DNA-binding region" description="OmpR/PhoB-type" evidence="3">
    <location>
        <begin position="148"/>
        <end position="243"/>
    </location>
</feature>
<dbReference type="InterPro" id="IPR011006">
    <property type="entry name" value="CheY-like_superfamily"/>
</dbReference>
<dbReference type="CDD" id="cd00383">
    <property type="entry name" value="trans_reg_C"/>
    <property type="match status" value="1"/>
</dbReference>
<dbReference type="InterPro" id="IPR039420">
    <property type="entry name" value="WalR-like"/>
</dbReference>